<comment type="similarity">
    <text evidence="1">Belongs to the peptidase S10 family.</text>
</comment>
<evidence type="ECO:0000256" key="2">
    <source>
        <dbReference type="ARBA" id="ARBA00022645"/>
    </source>
</evidence>
<sequence length="182" mass="20077">MKINLESLLVGNGWFDPVVGYEAFYNFTVSPSNTYDLTLNESVSKQMYDDLYGPNGCKARLQKECSKPTGNYTACVQADNFCSDKIESVMDNNLFRDDHDIHDLSPVSFSYNVCVNYLNAPKVQEALGAFTNYSDYSYIVGNAFGRTGDDGCEVNAVDDLGLLLKQAVTVALYAGNADFICN</sequence>
<dbReference type="InterPro" id="IPR029058">
    <property type="entry name" value="AB_hydrolase_fold"/>
</dbReference>
<accession>A0A0A1TTN9</accession>
<proteinExistence type="inferred from homology"/>
<dbReference type="OrthoDB" id="443318at2759"/>
<dbReference type="GO" id="GO:0004185">
    <property type="term" value="F:serine-type carboxypeptidase activity"/>
    <property type="evidence" value="ECO:0007669"/>
    <property type="project" value="InterPro"/>
</dbReference>
<protein>
    <submittedName>
        <fullName evidence="6">Uncharacterized protein</fullName>
    </submittedName>
</protein>
<name>A0A0A1TTN9_9HYPO</name>
<gene>
    <name evidence="6" type="ORF">VHEMI10733</name>
</gene>
<evidence type="ECO:0000256" key="4">
    <source>
        <dbReference type="ARBA" id="ARBA00022801"/>
    </source>
</evidence>
<dbReference type="SUPFAM" id="SSF53474">
    <property type="entry name" value="alpha/beta-Hydrolases"/>
    <property type="match status" value="1"/>
</dbReference>
<dbReference type="Proteomes" id="UP000039046">
    <property type="component" value="Unassembled WGS sequence"/>
</dbReference>
<dbReference type="Pfam" id="PF00450">
    <property type="entry name" value="Peptidase_S10"/>
    <property type="match status" value="1"/>
</dbReference>
<keyword evidence="7" id="KW-1185">Reference proteome</keyword>
<organism evidence="6 7">
    <name type="scientific">[Torrubiella] hemipterigena</name>
    <dbReference type="NCBI Taxonomy" id="1531966"/>
    <lineage>
        <taxon>Eukaryota</taxon>
        <taxon>Fungi</taxon>
        <taxon>Dikarya</taxon>
        <taxon>Ascomycota</taxon>
        <taxon>Pezizomycotina</taxon>
        <taxon>Sordariomycetes</taxon>
        <taxon>Hypocreomycetidae</taxon>
        <taxon>Hypocreales</taxon>
        <taxon>Clavicipitaceae</taxon>
        <taxon>Clavicipitaceae incertae sedis</taxon>
        <taxon>'Torrubiella' clade</taxon>
    </lineage>
</organism>
<evidence type="ECO:0000313" key="7">
    <source>
        <dbReference type="Proteomes" id="UP000039046"/>
    </source>
</evidence>
<keyword evidence="4" id="KW-0378">Hydrolase</keyword>
<evidence type="ECO:0000313" key="6">
    <source>
        <dbReference type="EMBL" id="CEJ95242.1"/>
    </source>
</evidence>
<evidence type="ECO:0000256" key="1">
    <source>
        <dbReference type="ARBA" id="ARBA00009431"/>
    </source>
</evidence>
<dbReference type="EMBL" id="CDHN01000010">
    <property type="protein sequence ID" value="CEJ95242.1"/>
    <property type="molecule type" value="Genomic_DNA"/>
</dbReference>
<reference evidence="6 7" key="1">
    <citation type="journal article" date="2015" name="Genome Announc.">
        <title>Draft Genome Sequence and Gene Annotation of the Entomopathogenic Fungus Verticillium hemipterigenum.</title>
        <authorList>
            <person name="Horn F."/>
            <person name="Habel A."/>
            <person name="Scharf D.H."/>
            <person name="Dworschak J."/>
            <person name="Brakhage A.A."/>
            <person name="Guthke R."/>
            <person name="Hertweck C."/>
            <person name="Linde J."/>
        </authorList>
    </citation>
    <scope>NUCLEOTIDE SEQUENCE [LARGE SCALE GENOMIC DNA]</scope>
</reference>
<dbReference type="GO" id="GO:0006508">
    <property type="term" value="P:proteolysis"/>
    <property type="evidence" value="ECO:0007669"/>
    <property type="project" value="UniProtKB-KW"/>
</dbReference>
<keyword evidence="2" id="KW-0121">Carboxypeptidase</keyword>
<dbReference type="AlphaFoldDB" id="A0A0A1TTN9"/>
<evidence type="ECO:0000256" key="3">
    <source>
        <dbReference type="ARBA" id="ARBA00022670"/>
    </source>
</evidence>
<keyword evidence="5" id="KW-0325">Glycoprotein</keyword>
<dbReference type="STRING" id="1531966.A0A0A1TTN9"/>
<dbReference type="Gene3D" id="3.40.50.1820">
    <property type="entry name" value="alpha/beta hydrolase"/>
    <property type="match status" value="1"/>
</dbReference>
<evidence type="ECO:0000256" key="5">
    <source>
        <dbReference type="ARBA" id="ARBA00023180"/>
    </source>
</evidence>
<keyword evidence="3" id="KW-0645">Protease</keyword>
<dbReference type="InterPro" id="IPR001563">
    <property type="entry name" value="Peptidase_S10"/>
</dbReference>
<dbReference type="HOGENOM" id="CLU_1483008_0_0_1"/>